<reference evidence="1 2" key="1">
    <citation type="submission" date="2020-08" db="EMBL/GenBank/DDBJ databases">
        <title>Genomic Encyclopedia of Type Strains, Phase IV (KMG-V): Genome sequencing to study the core and pangenomes of soil and plant-associated prokaryotes.</title>
        <authorList>
            <person name="Whitman W."/>
        </authorList>
    </citation>
    <scope>NUCLEOTIDE SEQUENCE [LARGE SCALE GENOMIC DNA]</scope>
    <source>
        <strain evidence="1 2">MP7CTX6</strain>
    </source>
</reference>
<accession>A0A7W8YSB8</accession>
<dbReference type="Gene3D" id="3.40.630.30">
    <property type="match status" value="1"/>
</dbReference>
<organism evidence="1 2">
    <name type="scientific">Pedobacter cryoconitis</name>
    <dbReference type="NCBI Taxonomy" id="188932"/>
    <lineage>
        <taxon>Bacteria</taxon>
        <taxon>Pseudomonadati</taxon>
        <taxon>Bacteroidota</taxon>
        <taxon>Sphingobacteriia</taxon>
        <taxon>Sphingobacteriales</taxon>
        <taxon>Sphingobacteriaceae</taxon>
        <taxon>Pedobacter</taxon>
    </lineage>
</organism>
<dbReference type="SUPFAM" id="SSF55729">
    <property type="entry name" value="Acyl-CoA N-acyltransferases (Nat)"/>
    <property type="match status" value="1"/>
</dbReference>
<evidence type="ECO:0008006" key="3">
    <source>
        <dbReference type="Google" id="ProtNLM"/>
    </source>
</evidence>
<sequence length="182" mass="21104">MKLLYEVKNANELTVSEIAIILRSWEQQEWDSLTVEEFKKKFSLSEFHLLKDDDSSICCLTHLNFDFKVELKHTVYDICELVGLVSTVKRKGYAKQLLQEVVSNLQNRKIECIGFCGRELRPFYEKCNISILYDQAGYLQEKISNGQIEANPDDDILIIFLSDDKYQLLAGLDDNCIGYLLF</sequence>
<dbReference type="InterPro" id="IPR016181">
    <property type="entry name" value="Acyl_CoA_acyltransferase"/>
</dbReference>
<dbReference type="Proteomes" id="UP000537718">
    <property type="component" value="Unassembled WGS sequence"/>
</dbReference>
<dbReference type="RefSeq" id="WP_183866919.1">
    <property type="nucleotide sequence ID" value="NZ_JACHCF010000004.1"/>
</dbReference>
<comment type="caution">
    <text evidence="1">The sequence shown here is derived from an EMBL/GenBank/DDBJ whole genome shotgun (WGS) entry which is preliminary data.</text>
</comment>
<dbReference type="AlphaFoldDB" id="A0A7W8YSB8"/>
<evidence type="ECO:0000313" key="2">
    <source>
        <dbReference type="Proteomes" id="UP000537718"/>
    </source>
</evidence>
<dbReference type="EMBL" id="JACHCF010000004">
    <property type="protein sequence ID" value="MBB5620915.1"/>
    <property type="molecule type" value="Genomic_DNA"/>
</dbReference>
<protein>
    <recommendedName>
        <fullName evidence="3">N-acetyltransferase domain-containing protein</fullName>
    </recommendedName>
</protein>
<name>A0A7W8YSB8_9SPHI</name>
<evidence type="ECO:0000313" key="1">
    <source>
        <dbReference type="EMBL" id="MBB5620915.1"/>
    </source>
</evidence>
<proteinExistence type="predicted"/>
<gene>
    <name evidence="1" type="ORF">HDE69_001968</name>
</gene>